<dbReference type="RefSeq" id="WP_073330568.1">
    <property type="nucleotide sequence ID" value="NZ_FQYO01000004.1"/>
</dbReference>
<dbReference type="GO" id="GO:0016491">
    <property type="term" value="F:oxidoreductase activity"/>
    <property type="evidence" value="ECO:0007669"/>
    <property type="project" value="UniProtKB-KW"/>
</dbReference>
<feature type="domain" description="FAD dependent oxidoreductase" evidence="2">
    <location>
        <begin position="3"/>
        <end position="334"/>
    </location>
</feature>
<dbReference type="SUPFAM" id="SSF51905">
    <property type="entry name" value="FAD/NAD(P)-binding domain"/>
    <property type="match status" value="1"/>
</dbReference>
<dbReference type="Gene3D" id="3.50.50.60">
    <property type="entry name" value="FAD/NAD(P)-binding domain"/>
    <property type="match status" value="1"/>
</dbReference>
<dbReference type="AlphaFoldDB" id="A0A1M6FJT1"/>
<evidence type="ECO:0000313" key="3">
    <source>
        <dbReference type="EMBL" id="SHI97947.1"/>
    </source>
</evidence>
<protein>
    <submittedName>
        <fullName evidence="3">Glycine/D-amino acid oxidase</fullName>
    </submittedName>
</protein>
<dbReference type="Pfam" id="PF01266">
    <property type="entry name" value="DAO"/>
    <property type="match status" value="1"/>
</dbReference>
<sequence length="356" mass="37439">MSDFLVIGGGIAGISAGARLSALGSVTVLEREGALAYHASGRSAALYERNYGRPATIALNEASYDHLRHEGGGVLSPRGIMVIGKEADRAAFDADMAAMRLAPLGPGEARALFPLLAPEVTLAAHDPEAWDIDTDRLVQDFARAIRGAGGRIVTGAEVTSIRRTGTGWVVEAGETVEARLLIDAAGAWADGIAAMAGIAPLGLVPHRRSMARVPAPEGMDPAGWPMVMGPGEDWYMKPDAGALIVSPAEEDPAEPHDAYPDDMVLAEGLARFEAYTTYETRRMLSNWAGLRTFAPDRTLVLGPDPADPSFLWCAGQGGYGFQSAAAASTFLADLVGGRPSVLPAEVQAALRPDRLR</sequence>
<dbReference type="Gene3D" id="3.30.9.10">
    <property type="entry name" value="D-Amino Acid Oxidase, subunit A, domain 2"/>
    <property type="match status" value="1"/>
</dbReference>
<dbReference type="InterPro" id="IPR036188">
    <property type="entry name" value="FAD/NAD-bd_sf"/>
</dbReference>
<dbReference type="InterPro" id="IPR006076">
    <property type="entry name" value="FAD-dep_OxRdtase"/>
</dbReference>
<evidence type="ECO:0000313" key="4">
    <source>
        <dbReference type="Proteomes" id="UP000184292"/>
    </source>
</evidence>
<evidence type="ECO:0000259" key="2">
    <source>
        <dbReference type="Pfam" id="PF01266"/>
    </source>
</evidence>
<dbReference type="PANTHER" id="PTHR13847:SF287">
    <property type="entry name" value="FAD-DEPENDENT OXIDOREDUCTASE DOMAIN-CONTAINING PROTEIN 1"/>
    <property type="match status" value="1"/>
</dbReference>
<keyword evidence="1" id="KW-0560">Oxidoreductase</keyword>
<dbReference type="EMBL" id="FQYO01000004">
    <property type="protein sequence ID" value="SHI97947.1"/>
    <property type="molecule type" value="Genomic_DNA"/>
</dbReference>
<dbReference type="Proteomes" id="UP000184292">
    <property type="component" value="Unassembled WGS sequence"/>
</dbReference>
<gene>
    <name evidence="3" type="ORF">SAMN05444417_2357</name>
</gene>
<name>A0A1M6FJT1_9RHOB</name>
<dbReference type="STRING" id="1447782.SAMN05444417_2357"/>
<accession>A0A1M6FJT1</accession>
<keyword evidence="4" id="KW-1185">Reference proteome</keyword>
<organism evidence="3 4">
    <name type="scientific">Wenxinia saemankumensis</name>
    <dbReference type="NCBI Taxonomy" id="1447782"/>
    <lineage>
        <taxon>Bacteria</taxon>
        <taxon>Pseudomonadati</taxon>
        <taxon>Pseudomonadota</taxon>
        <taxon>Alphaproteobacteria</taxon>
        <taxon>Rhodobacterales</taxon>
        <taxon>Roseobacteraceae</taxon>
        <taxon>Wenxinia</taxon>
    </lineage>
</organism>
<dbReference type="PANTHER" id="PTHR13847">
    <property type="entry name" value="SARCOSINE DEHYDROGENASE-RELATED"/>
    <property type="match status" value="1"/>
</dbReference>
<reference evidence="3 4" key="1">
    <citation type="submission" date="2016-11" db="EMBL/GenBank/DDBJ databases">
        <authorList>
            <person name="Jaros S."/>
            <person name="Januszkiewicz K."/>
            <person name="Wedrychowicz H."/>
        </authorList>
    </citation>
    <scope>NUCLEOTIDE SEQUENCE [LARGE SCALE GENOMIC DNA]</scope>
    <source>
        <strain evidence="3 4">DSM 100565</strain>
    </source>
</reference>
<dbReference type="OrthoDB" id="7421214at2"/>
<proteinExistence type="predicted"/>
<evidence type="ECO:0000256" key="1">
    <source>
        <dbReference type="ARBA" id="ARBA00023002"/>
    </source>
</evidence>
<dbReference type="GO" id="GO:0005737">
    <property type="term" value="C:cytoplasm"/>
    <property type="evidence" value="ECO:0007669"/>
    <property type="project" value="TreeGrafter"/>
</dbReference>